<dbReference type="OrthoDB" id="7028706at2"/>
<evidence type="ECO:0000313" key="2">
    <source>
        <dbReference type="Proteomes" id="UP000326953"/>
    </source>
</evidence>
<name>A0A5E6R2V5_PSEFL</name>
<dbReference type="EMBL" id="CABVHK010000003">
    <property type="protein sequence ID" value="VVM61964.1"/>
    <property type="molecule type" value="Genomic_DNA"/>
</dbReference>
<dbReference type="RefSeq" id="WP_150710240.1">
    <property type="nucleotide sequence ID" value="NZ_CABVHK010000003.1"/>
</dbReference>
<dbReference type="Proteomes" id="UP000326953">
    <property type="component" value="Unassembled WGS sequence"/>
</dbReference>
<sequence length="125" mass="14322">MNFSSPILPQFPPLNTDQPAVIELSKLRDCLIVRVPEPNDIPPNWDAYPIFGADPDEPDWRGVEEPTGYWDDAIEDMVKRTGIELKIPKADLERYQGRKVELRYKFADESSLEPCSEPLLILIEP</sequence>
<reference evidence="1 2" key="1">
    <citation type="submission" date="2019-09" db="EMBL/GenBank/DDBJ databases">
        <authorList>
            <person name="Chandra G."/>
            <person name="Truman W A."/>
        </authorList>
    </citation>
    <scope>NUCLEOTIDE SEQUENCE [LARGE SCALE GENOMIC DNA]</scope>
    <source>
        <strain evidence="1">PS662</strain>
    </source>
</reference>
<organism evidence="1 2">
    <name type="scientific">Pseudomonas fluorescens</name>
    <dbReference type="NCBI Taxonomy" id="294"/>
    <lineage>
        <taxon>Bacteria</taxon>
        <taxon>Pseudomonadati</taxon>
        <taxon>Pseudomonadota</taxon>
        <taxon>Gammaproteobacteria</taxon>
        <taxon>Pseudomonadales</taxon>
        <taxon>Pseudomonadaceae</taxon>
        <taxon>Pseudomonas</taxon>
    </lineage>
</organism>
<protein>
    <submittedName>
        <fullName evidence="1">Uncharacterized protein</fullName>
    </submittedName>
</protein>
<gene>
    <name evidence="1" type="ORF">PS662_01354</name>
</gene>
<dbReference type="AlphaFoldDB" id="A0A5E6R2V5"/>
<evidence type="ECO:0000313" key="1">
    <source>
        <dbReference type="EMBL" id="VVM61964.1"/>
    </source>
</evidence>
<proteinExistence type="predicted"/>
<accession>A0A5E6R2V5</accession>